<evidence type="ECO:0000256" key="1">
    <source>
        <dbReference type="SAM" id="Coils"/>
    </source>
</evidence>
<evidence type="ECO:0000313" key="4">
    <source>
        <dbReference type="Proteomes" id="UP000018144"/>
    </source>
</evidence>
<feature type="coiled-coil region" evidence="1">
    <location>
        <begin position="14"/>
        <end position="41"/>
    </location>
</feature>
<dbReference type="AlphaFoldDB" id="U4KVC5"/>
<evidence type="ECO:0000313" key="3">
    <source>
        <dbReference type="EMBL" id="CCX05207.1"/>
    </source>
</evidence>
<keyword evidence="4" id="KW-1185">Reference proteome</keyword>
<accession>U4KVC5</accession>
<dbReference type="EMBL" id="HF935238">
    <property type="protein sequence ID" value="CCX05207.1"/>
    <property type="molecule type" value="Genomic_DNA"/>
</dbReference>
<evidence type="ECO:0000256" key="2">
    <source>
        <dbReference type="SAM" id="MobiDB-lite"/>
    </source>
</evidence>
<name>U4KVC5_PYROM</name>
<proteinExistence type="predicted"/>
<reference evidence="3 4" key="1">
    <citation type="journal article" date="2013" name="PLoS Genet.">
        <title>The genome and development-dependent transcriptomes of Pyronema confluens: a window into fungal evolution.</title>
        <authorList>
            <person name="Traeger S."/>
            <person name="Altegoer F."/>
            <person name="Freitag M."/>
            <person name="Gabaldon T."/>
            <person name="Kempken F."/>
            <person name="Kumar A."/>
            <person name="Marcet-Houben M."/>
            <person name="Poggeler S."/>
            <person name="Stajich J.E."/>
            <person name="Nowrousian M."/>
        </authorList>
    </citation>
    <scope>NUCLEOTIDE SEQUENCE [LARGE SCALE GENOMIC DNA]</scope>
    <source>
        <strain evidence="4">CBS 100304</strain>
        <tissue evidence="3">Vegetative mycelium</tissue>
    </source>
</reference>
<keyword evidence="1" id="KW-0175">Coiled coil</keyword>
<gene>
    <name evidence="3" type="ORF">PCON_04794</name>
</gene>
<dbReference type="Proteomes" id="UP000018144">
    <property type="component" value="Unassembled WGS sequence"/>
</dbReference>
<organism evidence="3 4">
    <name type="scientific">Pyronema omphalodes (strain CBS 100304)</name>
    <name type="common">Pyronema confluens</name>
    <dbReference type="NCBI Taxonomy" id="1076935"/>
    <lineage>
        <taxon>Eukaryota</taxon>
        <taxon>Fungi</taxon>
        <taxon>Dikarya</taxon>
        <taxon>Ascomycota</taxon>
        <taxon>Pezizomycotina</taxon>
        <taxon>Pezizomycetes</taxon>
        <taxon>Pezizales</taxon>
        <taxon>Pyronemataceae</taxon>
        <taxon>Pyronema</taxon>
    </lineage>
</organism>
<feature type="region of interest" description="Disordered" evidence="2">
    <location>
        <begin position="51"/>
        <end position="73"/>
    </location>
</feature>
<sequence length="73" mass="8506">MAKVIGVVERGSGYNSAAESLEEQEEEAREIREMFEREKEARAQKIEKAKILKMMGPKDFAPHRKESRRDRRG</sequence>
<protein>
    <submittedName>
        <fullName evidence="3">Uncharacterized protein</fullName>
    </submittedName>
</protein>
<feature type="compositionally biased region" description="Basic and acidic residues" evidence="2">
    <location>
        <begin position="60"/>
        <end position="73"/>
    </location>
</feature>